<dbReference type="EMBL" id="CM040985">
    <property type="protein sequence ID" value="MCJ8737793.1"/>
    <property type="molecule type" value="Genomic_DNA"/>
</dbReference>
<accession>A0ACC5YQJ4</accession>
<sequence>MKVQGLLCDRGVEHTSLSSLSLSLSLSLSPCSGSAEAIILEKMGKLQFLSLSLISLYFHSATTSLVPTGCLDPSVVNAAEVALDQINAARKEGYIFSLNRVYDVLQEAKEESENLLRLTIDVLETKCHVISKRKWKSCKIKDIADVPVFGKCDVSVFIQTNITLHNFSCTVQQVPAAAIVDICPDCPTTESLNDPIVAETANLSLEKFNKETTVSNYFILLNITGARMQWVVSPSYFVEFTIQETDCAKTLTDVDWTQCQPKNGTHMKGFCTGSHITFDDDSEVKISKEASWISGTHTAIEEAKKKLSTKVSCSLYQEMLDNEPGNSHRTTKNPPTIQTLSGSVLVLPPPPIPVPPRIPAAAPNCPGKRSHNLGLKSLKL</sequence>
<gene>
    <name evidence="1" type="ORF">PDJAM_G00028050</name>
</gene>
<protein>
    <submittedName>
        <fullName evidence="1">Uncharacterized protein</fullName>
    </submittedName>
</protein>
<proteinExistence type="predicted"/>
<dbReference type="Proteomes" id="UP000830395">
    <property type="component" value="Chromosome 11"/>
</dbReference>
<reference evidence="1" key="1">
    <citation type="submission" date="2020-02" db="EMBL/GenBank/DDBJ databases">
        <title>Genome sequencing of the panga catfish, Pangasius djambal.</title>
        <authorList>
            <person name="Wen M."/>
            <person name="Zahm M."/>
            <person name="Roques C."/>
            <person name="Cabau C."/>
            <person name="Klopp C."/>
            <person name="Donnadieu C."/>
            <person name="Jouanno E."/>
            <person name="Avarre J.-C."/>
            <person name="Campet M."/>
            <person name="Ha T."/>
            <person name="Dugue R."/>
            <person name="Lampietro C."/>
            <person name="Louis A."/>
            <person name="Herpin A."/>
            <person name="Echchiki A."/>
            <person name="Berthelot C."/>
            <person name="Parey E."/>
            <person name="Roest-Crollius H."/>
            <person name="Braasch I."/>
            <person name="Postlethwait J.H."/>
            <person name="Bobe J."/>
            <person name="Montfort J."/>
            <person name="Bouchez O."/>
            <person name="Begum T."/>
            <person name="Schartl M."/>
            <person name="Gustiano R."/>
            <person name="Guiguen Y."/>
        </authorList>
    </citation>
    <scope>NUCLEOTIDE SEQUENCE</scope>
    <source>
        <strain evidence="1">Pdj_M5554</strain>
    </source>
</reference>
<organism evidence="1 2">
    <name type="scientific">Pangasius djambal</name>
    <dbReference type="NCBI Taxonomy" id="1691987"/>
    <lineage>
        <taxon>Eukaryota</taxon>
        <taxon>Metazoa</taxon>
        <taxon>Chordata</taxon>
        <taxon>Craniata</taxon>
        <taxon>Vertebrata</taxon>
        <taxon>Euteleostomi</taxon>
        <taxon>Actinopterygii</taxon>
        <taxon>Neopterygii</taxon>
        <taxon>Teleostei</taxon>
        <taxon>Ostariophysi</taxon>
        <taxon>Siluriformes</taxon>
        <taxon>Pangasiidae</taxon>
        <taxon>Pangasius</taxon>
    </lineage>
</organism>
<name>A0ACC5YQJ4_9TELE</name>
<comment type="caution">
    <text evidence="1">The sequence shown here is derived from an EMBL/GenBank/DDBJ whole genome shotgun (WGS) entry which is preliminary data.</text>
</comment>
<evidence type="ECO:0000313" key="1">
    <source>
        <dbReference type="EMBL" id="MCJ8737793.1"/>
    </source>
</evidence>
<evidence type="ECO:0000313" key="2">
    <source>
        <dbReference type="Proteomes" id="UP000830395"/>
    </source>
</evidence>
<keyword evidence="2" id="KW-1185">Reference proteome</keyword>